<comment type="caution">
    <text evidence="7">The sequence shown here is derived from an EMBL/GenBank/DDBJ whole genome shotgun (WGS) entry which is preliminary data.</text>
</comment>
<feature type="active site" evidence="5">
    <location>
        <position position="19"/>
    </location>
</feature>
<feature type="domain" description="RNase III" evidence="6">
    <location>
        <begin position="13"/>
        <end position="112"/>
    </location>
</feature>
<keyword evidence="2 5" id="KW-0540">Nuclease</keyword>
<keyword evidence="5" id="KW-0694">RNA-binding</keyword>
<dbReference type="GO" id="GO:0004525">
    <property type="term" value="F:ribonuclease III activity"/>
    <property type="evidence" value="ECO:0007669"/>
    <property type="project" value="InterPro"/>
</dbReference>
<evidence type="ECO:0000256" key="2">
    <source>
        <dbReference type="ARBA" id="ARBA00022722"/>
    </source>
</evidence>
<dbReference type="GO" id="GO:0006364">
    <property type="term" value="P:rRNA processing"/>
    <property type="evidence" value="ECO:0007669"/>
    <property type="project" value="UniProtKB-UniRule"/>
</dbReference>
<evidence type="ECO:0000256" key="4">
    <source>
        <dbReference type="ARBA" id="ARBA00022801"/>
    </source>
</evidence>
<dbReference type="EMBL" id="AWTT01000010">
    <property type="protein sequence ID" value="KIS03797.1"/>
    <property type="molecule type" value="Genomic_DNA"/>
</dbReference>
<dbReference type="RefSeq" id="WP_044010332.1">
    <property type="nucleotide sequence ID" value="NZ_AWTT01000010.1"/>
</dbReference>
<dbReference type="GO" id="GO:0005737">
    <property type="term" value="C:cytoplasm"/>
    <property type="evidence" value="ECO:0007669"/>
    <property type="project" value="UniProtKB-SubCell"/>
</dbReference>
<dbReference type="PATRIC" id="fig|1335616.4.peg.625"/>
<keyword evidence="5" id="KW-0963">Cytoplasm</keyword>
<dbReference type="Gene3D" id="1.10.1520.10">
    <property type="entry name" value="Ribonuclease III domain"/>
    <property type="match status" value="1"/>
</dbReference>
<organism evidence="7 8">
    <name type="scientific">Paucilactobacillus wasatchensis</name>
    <dbReference type="NCBI Taxonomy" id="1335616"/>
    <lineage>
        <taxon>Bacteria</taxon>
        <taxon>Bacillati</taxon>
        <taxon>Bacillota</taxon>
        <taxon>Bacilli</taxon>
        <taxon>Lactobacillales</taxon>
        <taxon>Lactobacillaceae</taxon>
        <taxon>Paucilactobacillus</taxon>
    </lineage>
</organism>
<accession>A0A0D1A7V2</accession>
<name>A0A0D1A7V2_9LACO</name>
<proteinExistence type="inferred from homology"/>
<evidence type="ECO:0000259" key="6">
    <source>
        <dbReference type="Pfam" id="PF00636"/>
    </source>
</evidence>
<reference evidence="7 8" key="1">
    <citation type="submission" date="2013-08" db="EMBL/GenBank/DDBJ databases">
        <title>Lactobacillus wasatchii sp. WDC04, a late gas producing bacteria isolated from aged chedder cheese.</title>
        <authorList>
            <person name="Oberg C.J."/>
            <person name="Culumber M."/>
            <person name="McMahon D.J."/>
            <person name="Broadbent J.R."/>
            <person name="Oberg T.S."/>
            <person name="Ortaki F."/>
        </authorList>
    </citation>
    <scope>NUCLEOTIDE SEQUENCE [LARGE SCALE GENOMIC DNA]</scope>
    <source>
        <strain evidence="7 8">WDC04</strain>
    </source>
</reference>
<sequence length="139" mass="15860">MAQFDYQQVNGIALAYLGDAAYEIYIREHLIKQGLTKPTKLHHSATHFVSAKAQAALINLMEQDQLLTEEEWNFYKRGRNANSHTHAKNTSVLTYRISTGFEALMGYLKLSQQDARLAELANWCIDQVEARRTENGTDK</sequence>
<keyword evidence="4 5" id="KW-0378">Hydrolase</keyword>
<dbReference type="InterPro" id="IPR000999">
    <property type="entry name" value="RNase_III_dom"/>
</dbReference>
<comment type="function">
    <text evidence="5">Involved in correct processing of both the 5' and 3' ends of 23S rRNA precursor. Processes 30S rRNA precursor transcript even in absence of ribonuclease 3 (Rnc); Rnc processes 30S rRNA into smaller rRNA precursors.</text>
</comment>
<comment type="subcellular location">
    <subcellularLocation>
        <location evidence="5">Cytoplasm</location>
    </subcellularLocation>
</comment>
<dbReference type="SUPFAM" id="SSF69065">
    <property type="entry name" value="RNase III domain-like"/>
    <property type="match status" value="1"/>
</dbReference>
<dbReference type="Pfam" id="PF00636">
    <property type="entry name" value="Ribonuclease_3"/>
    <property type="match status" value="1"/>
</dbReference>
<protein>
    <recommendedName>
        <fullName evidence="5">Mini-ribonuclease 3</fullName>
        <shortName evidence="5">Mini-3</shortName>
        <shortName evidence="5">Mini-RNase 3</shortName>
        <ecNumber evidence="5">3.1.26.-</ecNumber>
    </recommendedName>
    <alternativeName>
        <fullName evidence="5">Mini-RNase III</fullName>
        <shortName evidence="5">Mini-III</shortName>
    </alternativeName>
</protein>
<comment type="similarity">
    <text evidence="5">Belongs to the MrnC RNase family.</text>
</comment>
<evidence type="ECO:0000313" key="7">
    <source>
        <dbReference type="EMBL" id="KIS03797.1"/>
    </source>
</evidence>
<keyword evidence="1 5" id="KW-0698">rRNA processing</keyword>
<comment type="subunit">
    <text evidence="5">Homodimer.</text>
</comment>
<keyword evidence="3 5" id="KW-0255">Endonuclease</keyword>
<dbReference type="PANTHER" id="PTHR34276:SF1">
    <property type="entry name" value="MINI-RIBONUCLEASE 3"/>
    <property type="match status" value="1"/>
</dbReference>
<dbReference type="STRING" id="1335616.WDC_0629"/>
<dbReference type="AlphaFoldDB" id="A0A0D1A7V2"/>
<dbReference type="InterPro" id="IPR008226">
    <property type="entry name" value="Mini3_fam"/>
</dbReference>
<evidence type="ECO:0000313" key="8">
    <source>
        <dbReference type="Proteomes" id="UP000032279"/>
    </source>
</evidence>
<evidence type="ECO:0000256" key="1">
    <source>
        <dbReference type="ARBA" id="ARBA00022552"/>
    </source>
</evidence>
<keyword evidence="8" id="KW-1185">Reference proteome</keyword>
<evidence type="ECO:0000256" key="5">
    <source>
        <dbReference type="HAMAP-Rule" id="MF_01468"/>
    </source>
</evidence>
<dbReference type="PANTHER" id="PTHR34276">
    <property type="entry name" value="MINI-RIBONUCLEASE 3"/>
    <property type="match status" value="1"/>
</dbReference>
<evidence type="ECO:0000256" key="3">
    <source>
        <dbReference type="ARBA" id="ARBA00022759"/>
    </source>
</evidence>
<dbReference type="GO" id="GO:0019843">
    <property type="term" value="F:rRNA binding"/>
    <property type="evidence" value="ECO:0007669"/>
    <property type="project" value="UniProtKB-UniRule"/>
</dbReference>
<dbReference type="HAMAP" id="MF_01468">
    <property type="entry name" value="RNase_Mini_III"/>
    <property type="match status" value="1"/>
</dbReference>
<keyword evidence="5" id="KW-0460">Magnesium</keyword>
<dbReference type="EC" id="3.1.26.-" evidence="5"/>
<keyword evidence="5" id="KW-0699">rRNA-binding</keyword>
<dbReference type="OrthoDB" id="46571at2"/>
<gene>
    <name evidence="5" type="primary">mrnC</name>
    <name evidence="7" type="ORF">WDC_0629</name>
</gene>
<comment type="cofactor">
    <cofactor evidence="5">
        <name>Mg(2+)</name>
        <dbReference type="ChEBI" id="CHEBI:18420"/>
    </cofactor>
</comment>
<dbReference type="Proteomes" id="UP000032279">
    <property type="component" value="Unassembled WGS sequence"/>
</dbReference>
<keyword evidence="5" id="KW-0690">Ribosome biogenesis</keyword>
<dbReference type="PIRSF" id="PIRSF005520">
    <property type="entry name" value="UCP005520"/>
    <property type="match status" value="1"/>
</dbReference>
<dbReference type="InterPro" id="IPR036389">
    <property type="entry name" value="RNase_III_sf"/>
</dbReference>